<evidence type="ECO:0000256" key="2">
    <source>
        <dbReference type="ARBA" id="ARBA00022692"/>
    </source>
</evidence>
<evidence type="ECO:0000313" key="8">
    <source>
        <dbReference type="Proteomes" id="UP001652432"/>
    </source>
</evidence>
<accession>A0ABT2T3K3</accession>
<feature type="transmembrane region" description="Helical" evidence="5">
    <location>
        <begin position="86"/>
        <end position="104"/>
    </location>
</feature>
<feature type="transmembrane region" description="Helical" evidence="5">
    <location>
        <begin position="313"/>
        <end position="329"/>
    </location>
</feature>
<feature type="domain" description="O-antigen ligase-related" evidence="6">
    <location>
        <begin position="314"/>
        <end position="464"/>
    </location>
</feature>
<feature type="transmembrane region" description="Helical" evidence="5">
    <location>
        <begin position="220"/>
        <end position="239"/>
    </location>
</feature>
<dbReference type="PANTHER" id="PTHR37422">
    <property type="entry name" value="TEICHURONIC ACID BIOSYNTHESIS PROTEIN TUAE"/>
    <property type="match status" value="1"/>
</dbReference>
<proteinExistence type="predicted"/>
<feature type="transmembrane region" description="Helical" evidence="5">
    <location>
        <begin position="145"/>
        <end position="165"/>
    </location>
</feature>
<keyword evidence="8" id="KW-1185">Reference proteome</keyword>
<feature type="transmembrane region" description="Helical" evidence="5">
    <location>
        <begin position="9"/>
        <end position="27"/>
    </location>
</feature>
<evidence type="ECO:0000256" key="1">
    <source>
        <dbReference type="ARBA" id="ARBA00004141"/>
    </source>
</evidence>
<sequence length="533" mass="60056">MKQQVMKAGNLLATAYMLIMFVLYPFYMKNGYADLGEAKYHFFFYVTTAAVILLLALAGVTLLIWIREKKSGERSYLFSFEKVSGVDLLVLLYLSEAFVSFAFSDYRREAFFGTEGWYMGFATILLLCLIYFLIGGFWKDTIKIYAAPVTASSLVFLLGILNRFSVYLPFQEMAGGEFISTLGNINWFCGYFSVIAPIGFAMYFLWSARTEDSCFDVRKGLIGEFLAILLLCLVFTAAFSQGSNSIFLVIAAEFLFFTMVTLENKVHMMQIPIFLFTMGAGMIISGELRECLPGRFNYELDELSSKLLDPEKGMWICLIAVAIGFFCHIRSGKESRTGINLLKVILPGTICFMVLFFPVTVIMYMSGRLQGIDQAGLGSLLTFDENWGNGRGASMITGIRIFQELPLSQKLFGAGPDCFSTCAYSIPELTVYLYENFGTSRLTNAHNELITTLVNTGIVGVILYYTMMAVFIRRCMNRAKEDPAFYIPAACVTGYLVHNLISFSQVLSFPYVFLLMGMERAMERRLDKNKKFS</sequence>
<organism evidence="7 8">
    <name type="scientific">Suilimivivens aceti</name>
    <dbReference type="NCBI Taxonomy" id="2981774"/>
    <lineage>
        <taxon>Bacteria</taxon>
        <taxon>Bacillati</taxon>
        <taxon>Bacillota</taxon>
        <taxon>Clostridia</taxon>
        <taxon>Lachnospirales</taxon>
        <taxon>Lachnospiraceae</taxon>
        <taxon>Suilimivivens</taxon>
    </lineage>
</organism>
<protein>
    <submittedName>
        <fullName evidence="7">O-antigen ligase family protein</fullName>
    </submittedName>
</protein>
<dbReference type="RefSeq" id="WP_262574411.1">
    <property type="nucleotide sequence ID" value="NZ_JAOQKJ010000005.1"/>
</dbReference>
<comment type="subcellular location">
    <subcellularLocation>
        <location evidence="1">Membrane</location>
        <topology evidence="1">Multi-pass membrane protein</topology>
    </subcellularLocation>
</comment>
<comment type="caution">
    <text evidence="7">The sequence shown here is derived from an EMBL/GenBank/DDBJ whole genome shotgun (WGS) entry which is preliminary data.</text>
</comment>
<name>A0ABT2T3K3_9FIRM</name>
<keyword evidence="4 5" id="KW-0472">Membrane</keyword>
<evidence type="ECO:0000259" key="6">
    <source>
        <dbReference type="Pfam" id="PF04932"/>
    </source>
</evidence>
<feature type="transmembrane region" description="Helical" evidence="5">
    <location>
        <begin position="245"/>
        <end position="262"/>
    </location>
</feature>
<dbReference type="GO" id="GO:0016874">
    <property type="term" value="F:ligase activity"/>
    <property type="evidence" value="ECO:0007669"/>
    <property type="project" value="UniProtKB-KW"/>
</dbReference>
<feature type="transmembrane region" description="Helical" evidence="5">
    <location>
        <begin position="185"/>
        <end position="208"/>
    </location>
</feature>
<dbReference type="Proteomes" id="UP001652432">
    <property type="component" value="Unassembled WGS sequence"/>
</dbReference>
<evidence type="ECO:0000256" key="4">
    <source>
        <dbReference type="ARBA" id="ARBA00023136"/>
    </source>
</evidence>
<feature type="transmembrane region" description="Helical" evidence="5">
    <location>
        <begin position="449"/>
        <end position="472"/>
    </location>
</feature>
<keyword evidence="3 5" id="KW-1133">Transmembrane helix</keyword>
<dbReference type="EMBL" id="JAOQKJ010000005">
    <property type="protein sequence ID" value="MCU6744369.1"/>
    <property type="molecule type" value="Genomic_DNA"/>
</dbReference>
<dbReference type="InterPro" id="IPR007016">
    <property type="entry name" value="O-antigen_ligase-rel_domated"/>
</dbReference>
<feature type="transmembrane region" description="Helical" evidence="5">
    <location>
        <begin position="341"/>
        <end position="365"/>
    </location>
</feature>
<evidence type="ECO:0000313" key="7">
    <source>
        <dbReference type="EMBL" id="MCU6744369.1"/>
    </source>
</evidence>
<evidence type="ECO:0000256" key="5">
    <source>
        <dbReference type="SAM" id="Phobius"/>
    </source>
</evidence>
<dbReference type="PANTHER" id="PTHR37422:SF13">
    <property type="entry name" value="LIPOPOLYSACCHARIDE BIOSYNTHESIS PROTEIN PA4999-RELATED"/>
    <property type="match status" value="1"/>
</dbReference>
<dbReference type="Pfam" id="PF04932">
    <property type="entry name" value="Wzy_C"/>
    <property type="match status" value="1"/>
</dbReference>
<keyword evidence="7" id="KW-0436">Ligase</keyword>
<evidence type="ECO:0000256" key="3">
    <source>
        <dbReference type="ARBA" id="ARBA00022989"/>
    </source>
</evidence>
<feature type="transmembrane region" description="Helical" evidence="5">
    <location>
        <begin position="42"/>
        <end position="66"/>
    </location>
</feature>
<keyword evidence="2 5" id="KW-0812">Transmembrane</keyword>
<dbReference type="InterPro" id="IPR051533">
    <property type="entry name" value="WaaL-like"/>
</dbReference>
<gene>
    <name evidence="7" type="ORF">OCV77_07655</name>
</gene>
<feature type="transmembrane region" description="Helical" evidence="5">
    <location>
        <begin position="269"/>
        <end position="288"/>
    </location>
</feature>
<feature type="transmembrane region" description="Helical" evidence="5">
    <location>
        <begin position="116"/>
        <end position="138"/>
    </location>
</feature>
<feature type="transmembrane region" description="Helical" evidence="5">
    <location>
        <begin position="484"/>
        <end position="501"/>
    </location>
</feature>
<reference evidence="7 8" key="1">
    <citation type="journal article" date="2021" name="ISME Commun">
        <title>Automated analysis of genomic sequences facilitates high-throughput and comprehensive description of bacteria.</title>
        <authorList>
            <person name="Hitch T.C.A."/>
        </authorList>
    </citation>
    <scope>NUCLEOTIDE SEQUENCE [LARGE SCALE GENOMIC DNA]</scope>
    <source>
        <strain evidence="7 8">Sanger_18</strain>
    </source>
</reference>